<name>A0A2G9I5G9_9LAMI</name>
<dbReference type="OrthoDB" id="10264738at2759"/>
<evidence type="ECO:0000259" key="1">
    <source>
        <dbReference type="PROSITE" id="PS51746"/>
    </source>
</evidence>
<dbReference type="GO" id="GO:0004722">
    <property type="term" value="F:protein serine/threonine phosphatase activity"/>
    <property type="evidence" value="ECO:0007669"/>
    <property type="project" value="UniProtKB-EC"/>
</dbReference>
<evidence type="ECO:0000313" key="3">
    <source>
        <dbReference type="Proteomes" id="UP000231279"/>
    </source>
</evidence>
<dbReference type="InterPro" id="IPR015655">
    <property type="entry name" value="PP2C"/>
</dbReference>
<dbReference type="STRING" id="429701.A0A2G9I5G9"/>
<dbReference type="SMART" id="SM00331">
    <property type="entry name" value="PP2C_SIG"/>
    <property type="match status" value="1"/>
</dbReference>
<dbReference type="InterPro" id="IPR036457">
    <property type="entry name" value="PPM-type-like_dom_sf"/>
</dbReference>
<dbReference type="EMBL" id="NKXS01000325">
    <property type="protein sequence ID" value="PIN25001.1"/>
    <property type="molecule type" value="Genomic_DNA"/>
</dbReference>
<dbReference type="Pfam" id="PF00481">
    <property type="entry name" value="PP2C"/>
    <property type="match status" value="1"/>
</dbReference>
<protein>
    <submittedName>
        <fullName evidence="2">Serine/threonine protein phosphatase</fullName>
        <ecNumber evidence="2">3.1.3.16</ecNumber>
    </submittedName>
</protein>
<gene>
    <name evidence="2" type="ORF">CDL12_02263</name>
</gene>
<keyword evidence="3" id="KW-1185">Reference proteome</keyword>
<dbReference type="SMART" id="SM00332">
    <property type="entry name" value="PP2Cc"/>
    <property type="match status" value="1"/>
</dbReference>
<reference evidence="3" key="1">
    <citation type="journal article" date="2018" name="Gigascience">
        <title>Genome assembly of the Pink Ipe (Handroanthus impetiginosus, Bignoniaceae), a highly valued, ecologically keystone Neotropical timber forest tree.</title>
        <authorList>
            <person name="Silva-Junior O.B."/>
            <person name="Grattapaglia D."/>
            <person name="Novaes E."/>
            <person name="Collevatti R.G."/>
        </authorList>
    </citation>
    <scope>NUCLEOTIDE SEQUENCE [LARGE SCALE GENOMIC DNA]</scope>
    <source>
        <strain evidence="3">cv. UFG-1</strain>
    </source>
</reference>
<evidence type="ECO:0000313" key="2">
    <source>
        <dbReference type="EMBL" id="PIN25001.1"/>
    </source>
</evidence>
<accession>A0A2G9I5G9</accession>
<organism evidence="2 3">
    <name type="scientific">Handroanthus impetiginosus</name>
    <dbReference type="NCBI Taxonomy" id="429701"/>
    <lineage>
        <taxon>Eukaryota</taxon>
        <taxon>Viridiplantae</taxon>
        <taxon>Streptophyta</taxon>
        <taxon>Embryophyta</taxon>
        <taxon>Tracheophyta</taxon>
        <taxon>Spermatophyta</taxon>
        <taxon>Magnoliopsida</taxon>
        <taxon>eudicotyledons</taxon>
        <taxon>Gunneridae</taxon>
        <taxon>Pentapetalae</taxon>
        <taxon>asterids</taxon>
        <taxon>lamiids</taxon>
        <taxon>Lamiales</taxon>
        <taxon>Bignoniaceae</taxon>
        <taxon>Crescentiina</taxon>
        <taxon>Tabebuia alliance</taxon>
        <taxon>Handroanthus</taxon>
    </lineage>
</organism>
<dbReference type="Proteomes" id="UP000231279">
    <property type="component" value="Unassembled WGS sequence"/>
</dbReference>
<dbReference type="CDD" id="cd00143">
    <property type="entry name" value="PP2Cc"/>
    <property type="match status" value="1"/>
</dbReference>
<dbReference type="PROSITE" id="PS51746">
    <property type="entry name" value="PPM_2"/>
    <property type="match status" value="1"/>
</dbReference>
<dbReference type="FunFam" id="3.60.40.10:FF:000035">
    <property type="entry name" value="Leucine rich repeat protein phosphatase 2c domain containing protein"/>
    <property type="match status" value="1"/>
</dbReference>
<dbReference type="PANTHER" id="PTHR47992">
    <property type="entry name" value="PROTEIN PHOSPHATASE"/>
    <property type="match status" value="1"/>
</dbReference>
<dbReference type="AlphaFoldDB" id="A0A2G9I5G9"/>
<dbReference type="InterPro" id="IPR001932">
    <property type="entry name" value="PPM-type_phosphatase-like_dom"/>
</dbReference>
<dbReference type="Gene3D" id="3.60.40.10">
    <property type="entry name" value="PPM-type phosphatase domain"/>
    <property type="match status" value="1"/>
</dbReference>
<sequence>MEDTHFIIPHFCNEKDIHLFGIMDGHRGAAAAEFSAGALPGFLQNLVSVNSPSQALLEAFVKTDVAFRNELNSRRKSKGDIQKDSHPGCTAVTALIVKSKLFVANAGDCRTIICRAGNPYALSRDHVASCLDERERVIAAGGHVEWKVDTWRIGPAALQVTRSIGDDDLKPFVTAEPEITETSLSAEDEYIVMASDGLWDVVSNTDVVNIIKDTVKEPGMCSKRLSTEAAERGSKDNITVIVVFLRPVSTAERIY</sequence>
<keyword evidence="2" id="KW-0378">Hydrolase</keyword>
<comment type="caution">
    <text evidence="2">The sequence shown here is derived from an EMBL/GenBank/DDBJ whole genome shotgun (WGS) entry which is preliminary data.</text>
</comment>
<proteinExistence type="predicted"/>
<feature type="domain" description="PPM-type phosphatase" evidence="1">
    <location>
        <begin position="1"/>
        <end position="245"/>
    </location>
</feature>
<dbReference type="SUPFAM" id="SSF81606">
    <property type="entry name" value="PP2C-like"/>
    <property type="match status" value="1"/>
</dbReference>
<dbReference type="EC" id="3.1.3.16" evidence="2"/>